<dbReference type="Proteomes" id="UP000242414">
    <property type="component" value="Unassembled WGS sequence"/>
</dbReference>
<organism evidence="2">
    <name type="scientific">Rhizopus microsporus var. microsporus</name>
    <dbReference type="NCBI Taxonomy" id="86635"/>
    <lineage>
        <taxon>Eukaryota</taxon>
        <taxon>Fungi</taxon>
        <taxon>Fungi incertae sedis</taxon>
        <taxon>Mucoromycota</taxon>
        <taxon>Mucoromycotina</taxon>
        <taxon>Mucoromycetes</taxon>
        <taxon>Mucorales</taxon>
        <taxon>Mucorineae</taxon>
        <taxon>Rhizopodaceae</taxon>
        <taxon>Rhizopus</taxon>
    </lineage>
</organism>
<feature type="transmembrane region" description="Helical" evidence="1">
    <location>
        <begin position="32"/>
        <end position="50"/>
    </location>
</feature>
<dbReference type="AlphaFoldDB" id="A0A1X0QXI4"/>
<dbReference type="EMBL" id="KV921970">
    <property type="protein sequence ID" value="ORE04464.1"/>
    <property type="molecule type" value="Genomic_DNA"/>
</dbReference>
<feature type="non-terminal residue" evidence="2">
    <location>
        <position position="51"/>
    </location>
</feature>
<accession>A0A1X0QXI4</accession>
<keyword evidence="1" id="KW-0812">Transmembrane</keyword>
<evidence type="ECO:0000313" key="2">
    <source>
        <dbReference type="EMBL" id="ORE04464.1"/>
    </source>
</evidence>
<gene>
    <name evidence="2" type="ORF">BCV72DRAFT_231465</name>
</gene>
<name>A0A1X0QXI4_RHIZD</name>
<feature type="transmembrane region" description="Helical" evidence="1">
    <location>
        <begin position="6"/>
        <end position="25"/>
    </location>
</feature>
<keyword evidence="1" id="KW-0472">Membrane</keyword>
<dbReference type="VEuPathDB" id="FungiDB:BCV72DRAFT_231465"/>
<keyword evidence="1" id="KW-1133">Transmembrane helix</keyword>
<sequence length="51" mass="6016">MVIGCIFLHLVFFKNQIFIIVFMFFKFFVIVNICRSVTVMITILVSGLWIL</sequence>
<reference evidence="2" key="1">
    <citation type="journal article" date="2016" name="Proc. Natl. Acad. Sci. U.S.A.">
        <title>Lipid metabolic changes in an early divergent fungus govern the establishment of a mutualistic symbiosis with endobacteria.</title>
        <authorList>
            <person name="Lastovetsky O.A."/>
            <person name="Gaspar M.L."/>
            <person name="Mondo S.J."/>
            <person name="LaButti K.M."/>
            <person name="Sandor L."/>
            <person name="Grigoriev I.V."/>
            <person name="Henry S.A."/>
            <person name="Pawlowska T.E."/>
        </authorList>
    </citation>
    <scope>NUCLEOTIDE SEQUENCE [LARGE SCALE GENOMIC DNA]</scope>
    <source>
        <strain evidence="2">ATCC 52814</strain>
    </source>
</reference>
<proteinExistence type="predicted"/>
<protein>
    <submittedName>
        <fullName evidence="2">Uncharacterized protein</fullName>
    </submittedName>
</protein>
<evidence type="ECO:0000256" key="1">
    <source>
        <dbReference type="SAM" id="Phobius"/>
    </source>
</evidence>